<dbReference type="PROSITE" id="PS51063">
    <property type="entry name" value="HTH_CRP_2"/>
    <property type="match status" value="1"/>
</dbReference>
<dbReference type="SUPFAM" id="SSF51206">
    <property type="entry name" value="cAMP-binding domain-like"/>
    <property type="match status" value="1"/>
</dbReference>
<dbReference type="InterPro" id="IPR000595">
    <property type="entry name" value="cNMP-bd_dom"/>
</dbReference>
<name>A0A919YTF2_9BACL</name>
<dbReference type="EMBL" id="BOSE01000011">
    <property type="protein sequence ID" value="GIP18867.1"/>
    <property type="molecule type" value="Genomic_DNA"/>
</dbReference>
<dbReference type="InterPro" id="IPR036388">
    <property type="entry name" value="WH-like_DNA-bd_sf"/>
</dbReference>
<dbReference type="GO" id="GO:0003700">
    <property type="term" value="F:DNA-binding transcription factor activity"/>
    <property type="evidence" value="ECO:0007669"/>
    <property type="project" value="InterPro"/>
</dbReference>
<dbReference type="RefSeq" id="WP_213519526.1">
    <property type="nucleotide sequence ID" value="NZ_BOSE01000011.1"/>
</dbReference>
<gene>
    <name evidence="7" type="ORF">J40TS1_45090</name>
</gene>
<dbReference type="InterPro" id="IPR012318">
    <property type="entry name" value="HTH_CRP"/>
</dbReference>
<feature type="domain" description="HTH crp-type" evidence="6">
    <location>
        <begin position="150"/>
        <end position="223"/>
    </location>
</feature>
<evidence type="ECO:0000256" key="2">
    <source>
        <dbReference type="ARBA" id="ARBA00023125"/>
    </source>
</evidence>
<evidence type="ECO:0000259" key="6">
    <source>
        <dbReference type="PROSITE" id="PS51063"/>
    </source>
</evidence>
<dbReference type="AlphaFoldDB" id="A0A919YTF2"/>
<dbReference type="InterPro" id="IPR050397">
    <property type="entry name" value="Env_Response_Regulators"/>
</dbReference>
<dbReference type="PANTHER" id="PTHR24567:SF26">
    <property type="entry name" value="REGULATORY PROTEIN YEIL"/>
    <property type="match status" value="1"/>
</dbReference>
<dbReference type="SMART" id="SM00100">
    <property type="entry name" value="cNMP"/>
    <property type="match status" value="1"/>
</dbReference>
<proteinExistence type="predicted"/>
<dbReference type="PRINTS" id="PR00034">
    <property type="entry name" value="HTHCRP"/>
</dbReference>
<dbReference type="InterPro" id="IPR018490">
    <property type="entry name" value="cNMP-bd_dom_sf"/>
</dbReference>
<evidence type="ECO:0000313" key="8">
    <source>
        <dbReference type="Proteomes" id="UP000683139"/>
    </source>
</evidence>
<keyword evidence="3" id="KW-0010">Activator</keyword>
<dbReference type="Pfam" id="PF00027">
    <property type="entry name" value="cNMP_binding"/>
    <property type="match status" value="1"/>
</dbReference>
<dbReference type="GO" id="GO:0005829">
    <property type="term" value="C:cytosol"/>
    <property type="evidence" value="ECO:0007669"/>
    <property type="project" value="TreeGrafter"/>
</dbReference>
<dbReference type="Pfam" id="PF13545">
    <property type="entry name" value="HTH_Crp_2"/>
    <property type="match status" value="1"/>
</dbReference>
<dbReference type="GO" id="GO:0003677">
    <property type="term" value="F:DNA binding"/>
    <property type="evidence" value="ECO:0007669"/>
    <property type="project" value="UniProtKB-KW"/>
</dbReference>
<keyword evidence="1" id="KW-0805">Transcription regulation</keyword>
<keyword evidence="4" id="KW-0804">Transcription</keyword>
<dbReference type="PANTHER" id="PTHR24567">
    <property type="entry name" value="CRP FAMILY TRANSCRIPTIONAL REGULATORY PROTEIN"/>
    <property type="match status" value="1"/>
</dbReference>
<dbReference type="PROSITE" id="PS50042">
    <property type="entry name" value="CNMP_BINDING_3"/>
    <property type="match status" value="1"/>
</dbReference>
<dbReference type="CDD" id="cd00038">
    <property type="entry name" value="CAP_ED"/>
    <property type="match status" value="1"/>
</dbReference>
<protein>
    <submittedName>
        <fullName evidence="7">cAMP-binding protein</fullName>
    </submittedName>
</protein>
<dbReference type="SMART" id="SM00419">
    <property type="entry name" value="HTH_CRP"/>
    <property type="match status" value="1"/>
</dbReference>
<dbReference type="Gene3D" id="1.10.10.10">
    <property type="entry name" value="Winged helix-like DNA-binding domain superfamily/Winged helix DNA-binding domain"/>
    <property type="match status" value="1"/>
</dbReference>
<dbReference type="InterPro" id="IPR018335">
    <property type="entry name" value="Tscrpt_reg_HTH_Crp-type_CS"/>
</dbReference>
<evidence type="ECO:0000313" key="7">
    <source>
        <dbReference type="EMBL" id="GIP18867.1"/>
    </source>
</evidence>
<comment type="caution">
    <text evidence="7">The sequence shown here is derived from an EMBL/GenBank/DDBJ whole genome shotgun (WGS) entry which is preliminary data.</text>
</comment>
<evidence type="ECO:0000256" key="4">
    <source>
        <dbReference type="ARBA" id="ARBA00023163"/>
    </source>
</evidence>
<dbReference type="PROSITE" id="PS00042">
    <property type="entry name" value="HTH_CRP_1"/>
    <property type="match status" value="1"/>
</dbReference>
<sequence>MKQHHFTLDMLKQFLYFQDLTDEELAQVYQISGFRTYRKKSVIFHEGEEKAAIYFIYDGLVKTYKTDEDGHENIVSFLKQGDMFPHATFFDSQPYPATAEALVDSDMIVIPQSSFEQLILAIPALTKKTIVMMGGKIRELQQMLQQITGQDVQSRGVAFLLKIAERYGVEQSGRLVIPVPLTNLEMANAIGTTRETVNRLLNQLRKQNIIEKDGSKLVIVNPQALSDWSAEQR</sequence>
<feature type="domain" description="Cyclic nucleotide-binding" evidence="5">
    <location>
        <begin position="16"/>
        <end position="128"/>
    </location>
</feature>
<dbReference type="InterPro" id="IPR014710">
    <property type="entry name" value="RmlC-like_jellyroll"/>
</dbReference>
<accession>A0A919YTF2</accession>
<evidence type="ECO:0000256" key="1">
    <source>
        <dbReference type="ARBA" id="ARBA00023015"/>
    </source>
</evidence>
<organism evidence="7 8">
    <name type="scientific">Paenibacillus montaniterrae</name>
    <dbReference type="NCBI Taxonomy" id="429341"/>
    <lineage>
        <taxon>Bacteria</taxon>
        <taxon>Bacillati</taxon>
        <taxon>Bacillota</taxon>
        <taxon>Bacilli</taxon>
        <taxon>Bacillales</taxon>
        <taxon>Paenibacillaceae</taxon>
        <taxon>Paenibacillus</taxon>
    </lineage>
</organism>
<dbReference type="CDD" id="cd00092">
    <property type="entry name" value="HTH_CRP"/>
    <property type="match status" value="1"/>
</dbReference>
<dbReference type="Proteomes" id="UP000683139">
    <property type="component" value="Unassembled WGS sequence"/>
</dbReference>
<keyword evidence="8" id="KW-1185">Reference proteome</keyword>
<dbReference type="Gene3D" id="2.60.120.10">
    <property type="entry name" value="Jelly Rolls"/>
    <property type="match status" value="1"/>
</dbReference>
<evidence type="ECO:0000256" key="3">
    <source>
        <dbReference type="ARBA" id="ARBA00023159"/>
    </source>
</evidence>
<dbReference type="SUPFAM" id="SSF46785">
    <property type="entry name" value="Winged helix' DNA-binding domain"/>
    <property type="match status" value="1"/>
</dbReference>
<dbReference type="InterPro" id="IPR036390">
    <property type="entry name" value="WH_DNA-bd_sf"/>
</dbReference>
<evidence type="ECO:0000259" key="5">
    <source>
        <dbReference type="PROSITE" id="PS50042"/>
    </source>
</evidence>
<reference evidence="7" key="1">
    <citation type="submission" date="2021-03" db="EMBL/GenBank/DDBJ databases">
        <title>Antimicrobial resistance genes in bacteria isolated from Japanese honey, and their potential for conferring macrolide and lincosamide resistance in the American foulbrood pathogen Paenibacillus larvae.</title>
        <authorList>
            <person name="Okamoto M."/>
            <person name="Kumagai M."/>
            <person name="Kanamori H."/>
            <person name="Takamatsu D."/>
        </authorList>
    </citation>
    <scope>NUCLEOTIDE SEQUENCE</scope>
    <source>
        <strain evidence="7">J40TS1</strain>
    </source>
</reference>
<keyword evidence="2" id="KW-0238">DNA-binding</keyword>